<evidence type="ECO:0000259" key="1">
    <source>
        <dbReference type="Pfam" id="PF01575"/>
    </source>
</evidence>
<reference evidence="2" key="2">
    <citation type="submission" date="2020-09" db="EMBL/GenBank/DDBJ databases">
        <authorList>
            <person name="Sun Q."/>
            <person name="Kim S."/>
        </authorList>
    </citation>
    <scope>NUCLEOTIDE SEQUENCE</scope>
    <source>
        <strain evidence="2">KCTC 22169</strain>
    </source>
</reference>
<proteinExistence type="predicted"/>
<dbReference type="EMBL" id="BMXR01000009">
    <property type="protein sequence ID" value="GGX63970.1"/>
    <property type="molecule type" value="Genomic_DNA"/>
</dbReference>
<dbReference type="SUPFAM" id="SSF54637">
    <property type="entry name" value="Thioesterase/thiol ester dehydrase-isomerase"/>
    <property type="match status" value="1"/>
</dbReference>
<gene>
    <name evidence="2" type="ORF">GCM10007392_34540</name>
</gene>
<dbReference type="PANTHER" id="PTHR42993:SF1">
    <property type="entry name" value="MAOC-LIKE DEHYDRATASE DOMAIN-CONTAINING PROTEIN"/>
    <property type="match status" value="1"/>
</dbReference>
<accession>A0A918NFM0</accession>
<dbReference type="Proteomes" id="UP000626148">
    <property type="component" value="Unassembled WGS sequence"/>
</dbReference>
<dbReference type="InterPro" id="IPR039375">
    <property type="entry name" value="NodN-like"/>
</dbReference>
<keyword evidence="3" id="KW-1185">Reference proteome</keyword>
<dbReference type="InterPro" id="IPR029069">
    <property type="entry name" value="HotDog_dom_sf"/>
</dbReference>
<dbReference type="PANTHER" id="PTHR42993">
    <property type="entry name" value="MAOC-LIKE DEHYDRATASE DOMAIN-CONTAINING PROTEIN"/>
    <property type="match status" value="1"/>
</dbReference>
<dbReference type="AlphaFoldDB" id="A0A918NFM0"/>
<name>A0A918NFM0_9GAMM</name>
<evidence type="ECO:0000313" key="3">
    <source>
        <dbReference type="Proteomes" id="UP000626148"/>
    </source>
</evidence>
<sequence>MSVIDLLKEKKERLAKNQAEFRELIAPQWRDYWSELWQSARNHQWVNWVLDHDQRATADAAEEPLTECENPEAEAMRQKLLMQLGEVVYVGEWMTVQQDRINQFAEVTEDRQWIHTDPDRAAAESPFKATVAHGFLTLSLIPRLTNAVDPDNPPYKGAKMVVNMGLNQVRFPYPLKAGSRVRGSKKIIGVDVVRRGLEITEEITVEIENTRRPACVAQTLVRLVY</sequence>
<dbReference type="InterPro" id="IPR002539">
    <property type="entry name" value="MaoC-like_dom"/>
</dbReference>
<dbReference type="RefSeq" id="WP_189611009.1">
    <property type="nucleotide sequence ID" value="NZ_BMXR01000009.1"/>
</dbReference>
<reference evidence="2" key="1">
    <citation type="journal article" date="2014" name="Int. J. Syst. Evol. Microbiol.">
        <title>Complete genome sequence of Corynebacterium casei LMG S-19264T (=DSM 44701T), isolated from a smear-ripened cheese.</title>
        <authorList>
            <consortium name="US DOE Joint Genome Institute (JGI-PGF)"/>
            <person name="Walter F."/>
            <person name="Albersmeier A."/>
            <person name="Kalinowski J."/>
            <person name="Ruckert C."/>
        </authorList>
    </citation>
    <scope>NUCLEOTIDE SEQUENCE</scope>
    <source>
        <strain evidence="2">KCTC 22169</strain>
    </source>
</reference>
<dbReference type="Pfam" id="PF01575">
    <property type="entry name" value="MaoC_dehydratas"/>
    <property type="match status" value="1"/>
</dbReference>
<dbReference type="CDD" id="cd03450">
    <property type="entry name" value="NodN"/>
    <property type="match status" value="1"/>
</dbReference>
<comment type="caution">
    <text evidence="2">The sequence shown here is derived from an EMBL/GenBank/DDBJ whole genome shotgun (WGS) entry which is preliminary data.</text>
</comment>
<organism evidence="2 3">
    <name type="scientific">Saccharospirillum salsuginis</name>
    <dbReference type="NCBI Taxonomy" id="418750"/>
    <lineage>
        <taxon>Bacteria</taxon>
        <taxon>Pseudomonadati</taxon>
        <taxon>Pseudomonadota</taxon>
        <taxon>Gammaproteobacteria</taxon>
        <taxon>Oceanospirillales</taxon>
        <taxon>Saccharospirillaceae</taxon>
        <taxon>Saccharospirillum</taxon>
    </lineage>
</organism>
<feature type="domain" description="MaoC-like" evidence="1">
    <location>
        <begin position="84"/>
        <end position="196"/>
    </location>
</feature>
<protein>
    <submittedName>
        <fullName evidence="2">MaoC family dehydratase</fullName>
    </submittedName>
</protein>
<dbReference type="Gene3D" id="3.10.129.10">
    <property type="entry name" value="Hotdog Thioesterase"/>
    <property type="match status" value="1"/>
</dbReference>
<evidence type="ECO:0000313" key="2">
    <source>
        <dbReference type="EMBL" id="GGX63970.1"/>
    </source>
</evidence>